<comment type="caution">
    <text evidence="2">The sequence shown here is derived from an EMBL/GenBank/DDBJ whole genome shotgun (WGS) entry which is preliminary data.</text>
</comment>
<feature type="non-terminal residue" evidence="2">
    <location>
        <position position="1"/>
    </location>
</feature>
<keyword evidence="3" id="KW-1185">Reference proteome</keyword>
<keyword evidence="1" id="KW-0175">Coiled coil</keyword>
<evidence type="ECO:0000313" key="3">
    <source>
        <dbReference type="Proteomes" id="UP001166093"/>
    </source>
</evidence>
<organism evidence="2 3">
    <name type="scientific">Polyodon spathula</name>
    <name type="common">North American paddlefish</name>
    <name type="synonym">Squalus spathula</name>
    <dbReference type="NCBI Taxonomy" id="7913"/>
    <lineage>
        <taxon>Eukaryota</taxon>
        <taxon>Metazoa</taxon>
        <taxon>Chordata</taxon>
        <taxon>Craniata</taxon>
        <taxon>Vertebrata</taxon>
        <taxon>Euteleostomi</taxon>
        <taxon>Actinopterygii</taxon>
        <taxon>Chondrostei</taxon>
        <taxon>Acipenseriformes</taxon>
        <taxon>Polyodontidae</taxon>
        <taxon>Polyodon</taxon>
    </lineage>
</organism>
<dbReference type="PANTHER" id="PTHR23075:SF0">
    <property type="entry name" value="ATPASE FAMILY AAA DOMAIN-CONTAINING PROTEIN 3"/>
    <property type="match status" value="1"/>
</dbReference>
<accession>A0ABS2Y6B7</accession>
<evidence type="ECO:0000313" key="2">
    <source>
        <dbReference type="EMBL" id="MBN3282092.1"/>
    </source>
</evidence>
<evidence type="ECO:0000256" key="1">
    <source>
        <dbReference type="ARBA" id="ARBA00023054"/>
    </source>
</evidence>
<dbReference type="EMBL" id="JAAWVQ010114583">
    <property type="protein sequence ID" value="MBN3282092.1"/>
    <property type="molecule type" value="Genomic_DNA"/>
</dbReference>
<feature type="non-terminal residue" evidence="2">
    <location>
        <position position="64"/>
    </location>
</feature>
<gene>
    <name evidence="2" type="primary">Atad3a</name>
    <name evidence="2" type="ORF">GTO93_0004400</name>
</gene>
<proteinExistence type="predicted"/>
<name>A0ABS2Y6B7_POLSP</name>
<dbReference type="Proteomes" id="UP001166093">
    <property type="component" value="Unassembled WGS sequence"/>
</dbReference>
<protein>
    <submittedName>
        <fullName evidence="2">ATD3A protein</fullName>
    </submittedName>
</protein>
<sequence length="64" mass="7132">MSGREISKLGVAWQAAAYASEEGMLTEAMIDARVSDSIRQHQQKMQWLKNEKPEGGMKGLNPLQ</sequence>
<reference evidence="2" key="1">
    <citation type="journal article" date="2021" name="Cell">
        <title>Tracing the genetic footprints of vertebrate landing in non-teleost ray-finned fishes.</title>
        <authorList>
            <person name="Bi X."/>
            <person name="Wang K."/>
            <person name="Yang L."/>
            <person name="Pan H."/>
            <person name="Jiang H."/>
            <person name="Wei Q."/>
            <person name="Fang M."/>
            <person name="Yu H."/>
            <person name="Zhu C."/>
            <person name="Cai Y."/>
            <person name="He Y."/>
            <person name="Gan X."/>
            <person name="Zeng H."/>
            <person name="Yu D."/>
            <person name="Zhu Y."/>
            <person name="Jiang H."/>
            <person name="Qiu Q."/>
            <person name="Yang H."/>
            <person name="Zhang Y.E."/>
            <person name="Wang W."/>
            <person name="Zhu M."/>
            <person name="He S."/>
            <person name="Zhang G."/>
        </authorList>
    </citation>
    <scope>NUCLEOTIDE SEQUENCE</scope>
    <source>
        <strain evidence="2">Pddl_001</strain>
    </source>
</reference>
<dbReference type="PANTHER" id="PTHR23075">
    <property type="entry name" value="PUTATIVE ATP-ASE"/>
    <property type="match status" value="1"/>
</dbReference>